<evidence type="ECO:0000313" key="12">
    <source>
        <dbReference type="EMBL" id="MDC2888845.1"/>
    </source>
</evidence>
<feature type="coiled-coil region" evidence="10">
    <location>
        <begin position="336"/>
        <end position="363"/>
    </location>
</feature>
<dbReference type="Proteomes" id="UP001528411">
    <property type="component" value="Unassembled WGS sequence"/>
</dbReference>
<name>A0ABT5FDY1_9GAMM</name>
<evidence type="ECO:0000313" key="13">
    <source>
        <dbReference type="Proteomes" id="UP001528411"/>
    </source>
</evidence>
<dbReference type="CDD" id="cd03241">
    <property type="entry name" value="ABC_RecN"/>
    <property type="match status" value="2"/>
</dbReference>
<dbReference type="RefSeq" id="WP_272180409.1">
    <property type="nucleotide sequence ID" value="NZ_JAQOMS010000002.1"/>
</dbReference>
<dbReference type="InterPro" id="IPR027417">
    <property type="entry name" value="P-loop_NTPase"/>
</dbReference>
<evidence type="ECO:0000259" key="11">
    <source>
        <dbReference type="Pfam" id="PF02463"/>
    </source>
</evidence>
<evidence type="ECO:0000256" key="1">
    <source>
        <dbReference type="ARBA" id="ARBA00003618"/>
    </source>
</evidence>
<dbReference type="PIRSF" id="PIRSF003128">
    <property type="entry name" value="RecN"/>
    <property type="match status" value="1"/>
</dbReference>
<feature type="domain" description="RecF/RecN/SMC N-terminal" evidence="11">
    <location>
        <begin position="2"/>
        <end position="499"/>
    </location>
</feature>
<reference evidence="12 13" key="1">
    <citation type="submission" date="2023-01" db="EMBL/GenBank/DDBJ databases">
        <title>Psychrosphaera sp. nov., isolated from marine algae.</title>
        <authorList>
            <person name="Bayburt H."/>
            <person name="Choi B.J."/>
            <person name="Kim J.M."/>
            <person name="Choi D.G."/>
            <person name="Jeon C.O."/>
        </authorList>
    </citation>
    <scope>NUCLEOTIDE SEQUENCE [LARGE SCALE GENOMIC DNA]</scope>
    <source>
        <strain evidence="12 13">G1-22</strain>
    </source>
</reference>
<dbReference type="PANTHER" id="PTHR11059">
    <property type="entry name" value="DNA REPAIR PROTEIN RECN"/>
    <property type="match status" value="1"/>
</dbReference>
<evidence type="ECO:0000256" key="7">
    <source>
        <dbReference type="ARBA" id="ARBA00023204"/>
    </source>
</evidence>
<comment type="caution">
    <text evidence="12">The sequence shown here is derived from an EMBL/GenBank/DDBJ whole genome shotgun (WGS) entry which is preliminary data.</text>
</comment>
<dbReference type="SUPFAM" id="SSF52540">
    <property type="entry name" value="P-loop containing nucleoside triphosphate hydrolases"/>
    <property type="match status" value="1"/>
</dbReference>
<keyword evidence="10" id="KW-0175">Coiled coil</keyword>
<evidence type="ECO:0000256" key="8">
    <source>
        <dbReference type="ARBA" id="ARBA00033408"/>
    </source>
</evidence>
<dbReference type="PANTHER" id="PTHR11059:SF0">
    <property type="entry name" value="DNA REPAIR PROTEIN RECN"/>
    <property type="match status" value="1"/>
</dbReference>
<comment type="function">
    <text evidence="1 9">May be involved in recombinational repair of damaged DNA.</text>
</comment>
<protein>
    <recommendedName>
        <fullName evidence="3 9">DNA repair protein RecN</fullName>
    </recommendedName>
    <alternativeName>
        <fullName evidence="8 9">Recombination protein N</fullName>
    </alternativeName>
</protein>
<evidence type="ECO:0000256" key="10">
    <source>
        <dbReference type="SAM" id="Coils"/>
    </source>
</evidence>
<evidence type="ECO:0000256" key="5">
    <source>
        <dbReference type="ARBA" id="ARBA00022763"/>
    </source>
</evidence>
<dbReference type="InterPro" id="IPR004604">
    <property type="entry name" value="DNA_recomb/repair_RecN"/>
</dbReference>
<sequence length="557" mass="61151">MLVSLAIKNFAIVKDLEVQWHSAMTTITGETGAGKSIAIDALAQTLGERSDANMVRADEDKAEVIACFDIANLPAAQTWLEQHDLQADNECILRRVISKEGRSRGYINGSQVPASSLKSIGNLLVSIHGQHAHQQLTKPDHQRILLDEYAANTSLLTDVKAAYKNWLSVVQEFKQLKEQQDEFSAQQQLLQYQVNELADAEVQEGEFEQIEAEHKRLHHAQSLLADSQGALSCLYEGDSGNAYSATQQALSLLHKSIVLDENLSATVELVESALIQLDEGASELRRYLDQLELNPERLFEIEQRIETYMDLARKHNVSPHNLSVKEQELKDELTQLSVSGDRLEELELEIQIAEQTYSKLAADLTKVRTDYAAQLDQLISDSMASLNMPGAQFSIAISGLTTGPSASGNDRIEFMVTTNPGQPLQPLAKVASGGELSRISLAIQVIIAKRVTTPTLLFDEVDVGVSGPTASAVGKLMRKLADNTQVICVTHLPQVACFGHQQQFVQKTSSDNQTHTSMQSLTPKGRIDELARLLGGEQISKNTRANAKELLNVAQVA</sequence>
<proteinExistence type="inferred from homology"/>
<keyword evidence="13" id="KW-1185">Reference proteome</keyword>
<keyword evidence="5 9" id="KW-0227">DNA damage</keyword>
<keyword evidence="4" id="KW-0547">Nucleotide-binding</keyword>
<dbReference type="Gene3D" id="3.40.50.300">
    <property type="entry name" value="P-loop containing nucleotide triphosphate hydrolases"/>
    <property type="match status" value="2"/>
</dbReference>
<evidence type="ECO:0000256" key="6">
    <source>
        <dbReference type="ARBA" id="ARBA00022840"/>
    </source>
</evidence>
<evidence type="ECO:0000256" key="3">
    <source>
        <dbReference type="ARBA" id="ARBA00021315"/>
    </source>
</evidence>
<evidence type="ECO:0000256" key="9">
    <source>
        <dbReference type="PIRNR" id="PIRNR003128"/>
    </source>
</evidence>
<dbReference type="NCBIfam" id="TIGR00634">
    <property type="entry name" value="recN"/>
    <property type="match status" value="1"/>
</dbReference>
<gene>
    <name evidence="12" type="primary">recN</name>
    <name evidence="12" type="ORF">PN838_08735</name>
</gene>
<comment type="similarity">
    <text evidence="2 9">Belongs to the RecN family.</text>
</comment>
<evidence type="ECO:0000256" key="4">
    <source>
        <dbReference type="ARBA" id="ARBA00022741"/>
    </source>
</evidence>
<dbReference type="Pfam" id="PF02463">
    <property type="entry name" value="SMC_N"/>
    <property type="match status" value="1"/>
</dbReference>
<organism evidence="12 13">
    <name type="scientific">Psychrosphaera algicola</name>
    <dbReference type="NCBI Taxonomy" id="3023714"/>
    <lineage>
        <taxon>Bacteria</taxon>
        <taxon>Pseudomonadati</taxon>
        <taxon>Pseudomonadota</taxon>
        <taxon>Gammaproteobacteria</taxon>
        <taxon>Alteromonadales</taxon>
        <taxon>Pseudoalteromonadaceae</taxon>
        <taxon>Psychrosphaera</taxon>
    </lineage>
</organism>
<dbReference type="InterPro" id="IPR003395">
    <property type="entry name" value="RecF/RecN/SMC_N"/>
</dbReference>
<evidence type="ECO:0000256" key="2">
    <source>
        <dbReference type="ARBA" id="ARBA00009441"/>
    </source>
</evidence>
<dbReference type="NCBIfam" id="NF008121">
    <property type="entry name" value="PRK10869.1"/>
    <property type="match status" value="1"/>
</dbReference>
<dbReference type="EMBL" id="JAQOMS010000002">
    <property type="protein sequence ID" value="MDC2888845.1"/>
    <property type="molecule type" value="Genomic_DNA"/>
</dbReference>
<accession>A0ABT5FDY1</accession>
<keyword evidence="6" id="KW-0067">ATP-binding</keyword>
<keyword evidence="7 9" id="KW-0234">DNA repair</keyword>